<dbReference type="GO" id="GO:0016887">
    <property type="term" value="F:ATP hydrolysis activity"/>
    <property type="evidence" value="ECO:0007669"/>
    <property type="project" value="InterPro"/>
</dbReference>
<dbReference type="PIRSF" id="PIRSF029347">
    <property type="entry name" value="RecF"/>
    <property type="match status" value="1"/>
</dbReference>
<dbReference type="InterPro" id="IPR003959">
    <property type="entry name" value="ATPase_AAA_core"/>
</dbReference>
<dbReference type="PANTHER" id="PTHR32182">
    <property type="entry name" value="DNA REPLICATION AND REPAIR PROTEIN RECF"/>
    <property type="match status" value="1"/>
</dbReference>
<dbReference type="AlphaFoldDB" id="A0AAT9FNG0"/>
<dbReference type="GO" id="GO:0005524">
    <property type="term" value="F:ATP binding"/>
    <property type="evidence" value="ECO:0007669"/>
    <property type="project" value="InterPro"/>
</dbReference>
<feature type="domain" description="ATPase AAA-type core" evidence="1">
    <location>
        <begin position="23"/>
        <end position="315"/>
    </location>
</feature>
<reference evidence="2" key="1">
    <citation type="submission" date="2024-07" db="EMBL/GenBank/DDBJ databases">
        <title>Complete genome sequence of Verrucomicrobiaceae bacterium NT6N.</title>
        <authorList>
            <person name="Huang C."/>
            <person name="Takami H."/>
            <person name="Hamasaki K."/>
        </authorList>
    </citation>
    <scope>NUCLEOTIDE SEQUENCE</scope>
    <source>
        <strain evidence="2">NT6N</strain>
    </source>
</reference>
<sequence length="352" mass="38526">MIHSLQIEGYRSLLDISLKLAPLTVVQGANGVGKSNLYKALKLFAALADGTFPQSMAEEGGTPSCFWAGPVPGPKRPKTVKLFLGSASFDWNVVFGLVPTTPGDPTMFRTDPDMKKESMHSKLGSHSRAEWSGDISHNESILSHIRDAVSYPALALAREDILSWRFYDGFRNDVESPLRQGSPRAWSPVLATDGANLAATLQTIRESSFPYRLDEVINMAFPNHSLGIVGGDSKLHIEWSLPELNRPLKASELSDGTLRFLALCAALLGPKAPACLVLNEPENSLNPSLFPALAQLIRYANEASQVIVITHSEELAELLVDEQDATLHSLVLDNGATRLREDLGTRKVWRFD</sequence>
<dbReference type="InterPro" id="IPR027417">
    <property type="entry name" value="P-loop_NTPase"/>
</dbReference>
<protein>
    <submittedName>
        <fullName evidence="2">ATPase</fullName>
    </submittedName>
</protein>
<dbReference type="SUPFAM" id="SSF52540">
    <property type="entry name" value="P-loop containing nucleoside triphosphate hydrolases"/>
    <property type="match status" value="1"/>
</dbReference>
<proteinExistence type="predicted"/>
<dbReference type="Gene3D" id="3.40.50.300">
    <property type="entry name" value="P-loop containing nucleotide triphosphate hydrolases"/>
    <property type="match status" value="2"/>
</dbReference>
<dbReference type="Pfam" id="PF13304">
    <property type="entry name" value="AAA_21"/>
    <property type="match status" value="1"/>
</dbReference>
<dbReference type="KEGG" id="osu:NT6N_25950"/>
<name>A0AAT9FNG0_9BACT</name>
<accession>A0AAT9FNG0</accession>
<dbReference type="EMBL" id="AP026866">
    <property type="protein sequence ID" value="BDS07555.1"/>
    <property type="molecule type" value="Genomic_DNA"/>
</dbReference>
<organism evidence="2">
    <name type="scientific">Oceaniferula spumae</name>
    <dbReference type="NCBI Taxonomy" id="2979115"/>
    <lineage>
        <taxon>Bacteria</taxon>
        <taxon>Pseudomonadati</taxon>
        <taxon>Verrucomicrobiota</taxon>
        <taxon>Verrucomicrobiia</taxon>
        <taxon>Verrucomicrobiales</taxon>
        <taxon>Verrucomicrobiaceae</taxon>
        <taxon>Oceaniferula</taxon>
    </lineage>
</organism>
<dbReference type="CDD" id="cd00267">
    <property type="entry name" value="ABC_ATPase"/>
    <property type="match status" value="1"/>
</dbReference>
<dbReference type="PANTHER" id="PTHR32182:SF25">
    <property type="entry name" value="SLR1056 PROTEIN"/>
    <property type="match status" value="1"/>
</dbReference>
<evidence type="ECO:0000259" key="1">
    <source>
        <dbReference type="Pfam" id="PF13304"/>
    </source>
</evidence>
<gene>
    <name evidence="2" type="ORF">NT6N_25950</name>
</gene>
<dbReference type="InterPro" id="IPR014555">
    <property type="entry name" value="RecF-like"/>
</dbReference>
<dbReference type="GO" id="GO:0006302">
    <property type="term" value="P:double-strand break repair"/>
    <property type="evidence" value="ECO:0007669"/>
    <property type="project" value="TreeGrafter"/>
</dbReference>
<dbReference type="GO" id="GO:0000731">
    <property type="term" value="P:DNA synthesis involved in DNA repair"/>
    <property type="evidence" value="ECO:0007669"/>
    <property type="project" value="TreeGrafter"/>
</dbReference>
<evidence type="ECO:0000313" key="2">
    <source>
        <dbReference type="EMBL" id="BDS07555.1"/>
    </source>
</evidence>